<dbReference type="Proteomes" id="UP000828390">
    <property type="component" value="Unassembled WGS sequence"/>
</dbReference>
<gene>
    <name evidence="1" type="ORF">DPMN_123489</name>
</gene>
<feature type="non-terminal residue" evidence="1">
    <location>
        <position position="86"/>
    </location>
</feature>
<proteinExistence type="predicted"/>
<keyword evidence="2" id="KW-1185">Reference proteome</keyword>
<dbReference type="EMBL" id="JAIWYP010000005">
    <property type="protein sequence ID" value="KAH3821722.1"/>
    <property type="molecule type" value="Genomic_DNA"/>
</dbReference>
<comment type="caution">
    <text evidence="1">The sequence shown here is derived from an EMBL/GenBank/DDBJ whole genome shotgun (WGS) entry which is preliminary data.</text>
</comment>
<evidence type="ECO:0000313" key="1">
    <source>
        <dbReference type="EMBL" id="KAH3821722.1"/>
    </source>
</evidence>
<name>A0A9D4JVE3_DREPO</name>
<sequence length="86" mass="9712">MSVAQDTSWHKLGFGSLKSHTFLMSKQKYGGQIVNVSGEKGLKELIEEGKPVEILEGDGYNNIEIPVKRNINLTLQKRFDKNHVKN</sequence>
<evidence type="ECO:0000313" key="2">
    <source>
        <dbReference type="Proteomes" id="UP000828390"/>
    </source>
</evidence>
<protein>
    <submittedName>
        <fullName evidence="1">Uncharacterized protein</fullName>
    </submittedName>
</protein>
<accession>A0A9D4JVE3</accession>
<dbReference type="AlphaFoldDB" id="A0A9D4JVE3"/>
<reference evidence="1" key="1">
    <citation type="journal article" date="2019" name="bioRxiv">
        <title>The Genome of the Zebra Mussel, Dreissena polymorpha: A Resource for Invasive Species Research.</title>
        <authorList>
            <person name="McCartney M.A."/>
            <person name="Auch B."/>
            <person name="Kono T."/>
            <person name="Mallez S."/>
            <person name="Zhang Y."/>
            <person name="Obille A."/>
            <person name="Becker A."/>
            <person name="Abrahante J.E."/>
            <person name="Garbe J."/>
            <person name="Badalamenti J.P."/>
            <person name="Herman A."/>
            <person name="Mangelson H."/>
            <person name="Liachko I."/>
            <person name="Sullivan S."/>
            <person name="Sone E.D."/>
            <person name="Koren S."/>
            <person name="Silverstein K.A.T."/>
            <person name="Beckman K.B."/>
            <person name="Gohl D.M."/>
        </authorList>
    </citation>
    <scope>NUCLEOTIDE SEQUENCE</scope>
    <source>
        <strain evidence="1">Duluth1</strain>
        <tissue evidence="1">Whole animal</tissue>
    </source>
</reference>
<reference evidence="1" key="2">
    <citation type="submission" date="2020-11" db="EMBL/GenBank/DDBJ databases">
        <authorList>
            <person name="McCartney M.A."/>
            <person name="Auch B."/>
            <person name="Kono T."/>
            <person name="Mallez S."/>
            <person name="Becker A."/>
            <person name="Gohl D.M."/>
            <person name="Silverstein K.A.T."/>
            <person name="Koren S."/>
            <person name="Bechman K.B."/>
            <person name="Herman A."/>
            <person name="Abrahante J.E."/>
            <person name="Garbe J."/>
        </authorList>
    </citation>
    <scope>NUCLEOTIDE SEQUENCE</scope>
    <source>
        <strain evidence="1">Duluth1</strain>
        <tissue evidence="1">Whole animal</tissue>
    </source>
</reference>
<organism evidence="1 2">
    <name type="scientific">Dreissena polymorpha</name>
    <name type="common">Zebra mussel</name>
    <name type="synonym">Mytilus polymorpha</name>
    <dbReference type="NCBI Taxonomy" id="45954"/>
    <lineage>
        <taxon>Eukaryota</taxon>
        <taxon>Metazoa</taxon>
        <taxon>Spiralia</taxon>
        <taxon>Lophotrochozoa</taxon>
        <taxon>Mollusca</taxon>
        <taxon>Bivalvia</taxon>
        <taxon>Autobranchia</taxon>
        <taxon>Heteroconchia</taxon>
        <taxon>Euheterodonta</taxon>
        <taxon>Imparidentia</taxon>
        <taxon>Neoheterodontei</taxon>
        <taxon>Myida</taxon>
        <taxon>Dreissenoidea</taxon>
        <taxon>Dreissenidae</taxon>
        <taxon>Dreissena</taxon>
    </lineage>
</organism>